<protein>
    <submittedName>
        <fullName evidence="4">SDR family oxidoreductase</fullName>
    </submittedName>
</protein>
<organism evidence="4 7">
    <name type="scientific">Burkholderia stagnalis</name>
    <dbReference type="NCBI Taxonomy" id="1503054"/>
    <lineage>
        <taxon>Bacteria</taxon>
        <taxon>Pseudomonadati</taxon>
        <taxon>Pseudomonadota</taxon>
        <taxon>Betaproteobacteria</taxon>
        <taxon>Burkholderiales</taxon>
        <taxon>Burkholderiaceae</taxon>
        <taxon>Burkholderia</taxon>
        <taxon>Burkholderia cepacia complex</taxon>
    </lineage>
</organism>
<dbReference type="PRINTS" id="PR00080">
    <property type="entry name" value="SDRFAMILY"/>
</dbReference>
<dbReference type="EMBL" id="VZOK01000009">
    <property type="protein sequence ID" value="KAB0639560.1"/>
    <property type="molecule type" value="Genomic_DNA"/>
</dbReference>
<dbReference type="PANTHER" id="PTHR42760">
    <property type="entry name" value="SHORT-CHAIN DEHYDROGENASES/REDUCTASES FAMILY MEMBER"/>
    <property type="match status" value="1"/>
</dbReference>
<dbReference type="PRINTS" id="PR00081">
    <property type="entry name" value="GDHRDH"/>
</dbReference>
<name>A0A6L3N3B3_9BURK</name>
<evidence type="ECO:0000256" key="1">
    <source>
        <dbReference type="ARBA" id="ARBA00006484"/>
    </source>
</evidence>
<dbReference type="GeneID" id="93056058"/>
<reference evidence="5 6" key="1">
    <citation type="submission" date="2018-08" db="EMBL/GenBank/DDBJ databases">
        <title>Comparative analysis of Burkholderia isolates from Puerto Rico.</title>
        <authorList>
            <person name="Hall C."/>
            <person name="Sahl J."/>
            <person name="Wagner D."/>
        </authorList>
    </citation>
    <scope>NUCLEOTIDE SEQUENCE [LARGE SCALE GENOMIC DNA]</scope>
    <source>
        <strain evidence="5 6">Bp8966</strain>
    </source>
</reference>
<gene>
    <name evidence="5" type="ORF">DF017_16150</name>
    <name evidence="4" type="ORF">F7R25_08070</name>
</gene>
<keyword evidence="2" id="KW-0560">Oxidoreductase</keyword>
<dbReference type="Proteomes" id="UP000473470">
    <property type="component" value="Unassembled WGS sequence"/>
</dbReference>
<comment type="similarity">
    <text evidence="1 3">Belongs to the short-chain dehydrogenases/reductases (SDR) family.</text>
</comment>
<dbReference type="AlphaFoldDB" id="A0A6L3N3B3"/>
<accession>A0A6L3N3B3</accession>
<keyword evidence="6" id="KW-1185">Reference proteome</keyword>
<dbReference type="Proteomes" id="UP000281098">
    <property type="component" value="Unassembled WGS sequence"/>
</dbReference>
<reference evidence="4 7" key="2">
    <citation type="submission" date="2019-09" db="EMBL/GenBank/DDBJ databases">
        <title>Draft genome sequences of 48 bacterial type strains from the CCUG.</title>
        <authorList>
            <person name="Tunovic T."/>
            <person name="Pineiro-Iglesias B."/>
            <person name="Unosson C."/>
            <person name="Inganas E."/>
            <person name="Ohlen M."/>
            <person name="Cardew S."/>
            <person name="Jensie-Markopoulos S."/>
            <person name="Salva-Serra F."/>
            <person name="Jaen-Luchoro D."/>
            <person name="Karlsson R."/>
            <person name="Svensson-Stadler L."/>
            <person name="Chun J."/>
            <person name="Moore E."/>
        </authorList>
    </citation>
    <scope>NUCLEOTIDE SEQUENCE [LARGE SCALE GENOMIC DNA]</scope>
    <source>
        <strain evidence="4 7">CCUG 65686</strain>
    </source>
</reference>
<sequence length="326" mass="35246">MHKPGAGFADQVILVTGGSEGIGASVVEKMAREGARVLSVSRSARGAEAAARLGRQGFDVAWIQADVSDPGACADVVREAIRRHGRLDVLVNNAGNRPATLQRPIDSLTDADLREALGTHLHGPYNLSIAAWPHMAAQRYGRILNFCSGHLFSSFDEHGLLPFGIAKSGIIGLTKMMATPGARCGIAVNALFPAALDSQWNRVEWRVPSQQEERDLADVCSHAGLWPFIEWICGPNACNGEMFSVCNTNLTHVFVGDTDNFSYSAYPDMGACVRAAMESASHDRPRTVGQFFSKHLGAPRSRRLVQLLASLATRRHRAPERVPAPD</sequence>
<dbReference type="InterPro" id="IPR002347">
    <property type="entry name" value="SDR_fam"/>
</dbReference>
<dbReference type="RefSeq" id="WP_059991016.1">
    <property type="nucleotide sequence ID" value="NZ_CABVPM010000019.1"/>
</dbReference>
<dbReference type="Pfam" id="PF00106">
    <property type="entry name" value="adh_short"/>
    <property type="match status" value="1"/>
</dbReference>
<evidence type="ECO:0000256" key="2">
    <source>
        <dbReference type="ARBA" id="ARBA00023002"/>
    </source>
</evidence>
<evidence type="ECO:0000313" key="4">
    <source>
        <dbReference type="EMBL" id="KAB0639560.1"/>
    </source>
</evidence>
<proteinExistence type="inferred from homology"/>
<dbReference type="PANTHER" id="PTHR42760:SF133">
    <property type="entry name" value="3-OXOACYL-[ACYL-CARRIER-PROTEIN] REDUCTASE"/>
    <property type="match status" value="1"/>
</dbReference>
<comment type="caution">
    <text evidence="4">The sequence shown here is derived from an EMBL/GenBank/DDBJ whole genome shotgun (WGS) entry which is preliminary data.</text>
</comment>
<dbReference type="SUPFAM" id="SSF51735">
    <property type="entry name" value="NAD(P)-binding Rossmann-fold domains"/>
    <property type="match status" value="1"/>
</dbReference>
<dbReference type="EMBL" id="QTPM01000018">
    <property type="protein sequence ID" value="RQY91567.1"/>
    <property type="molecule type" value="Genomic_DNA"/>
</dbReference>
<dbReference type="GO" id="GO:0016616">
    <property type="term" value="F:oxidoreductase activity, acting on the CH-OH group of donors, NAD or NADP as acceptor"/>
    <property type="evidence" value="ECO:0007669"/>
    <property type="project" value="TreeGrafter"/>
</dbReference>
<evidence type="ECO:0000313" key="5">
    <source>
        <dbReference type="EMBL" id="RQY91567.1"/>
    </source>
</evidence>
<dbReference type="CDD" id="cd05233">
    <property type="entry name" value="SDR_c"/>
    <property type="match status" value="1"/>
</dbReference>
<evidence type="ECO:0000256" key="3">
    <source>
        <dbReference type="RuleBase" id="RU000363"/>
    </source>
</evidence>
<evidence type="ECO:0000313" key="7">
    <source>
        <dbReference type="Proteomes" id="UP000473470"/>
    </source>
</evidence>
<evidence type="ECO:0000313" key="6">
    <source>
        <dbReference type="Proteomes" id="UP000281098"/>
    </source>
</evidence>
<dbReference type="Gene3D" id="3.40.50.720">
    <property type="entry name" value="NAD(P)-binding Rossmann-like Domain"/>
    <property type="match status" value="1"/>
</dbReference>
<dbReference type="InterPro" id="IPR036291">
    <property type="entry name" value="NAD(P)-bd_dom_sf"/>
</dbReference>